<dbReference type="EMBL" id="AODF01000006">
    <property type="protein sequence ID" value="EUJ33271.1"/>
    <property type="molecule type" value="Genomic_DNA"/>
</dbReference>
<evidence type="ECO:0000256" key="1">
    <source>
        <dbReference type="SAM" id="Phobius"/>
    </source>
</evidence>
<organism evidence="2 3">
    <name type="scientific">Listeria floridensis FSL S10-1187</name>
    <dbReference type="NCBI Taxonomy" id="1265817"/>
    <lineage>
        <taxon>Bacteria</taxon>
        <taxon>Bacillati</taxon>
        <taxon>Bacillota</taxon>
        <taxon>Bacilli</taxon>
        <taxon>Bacillales</taxon>
        <taxon>Listeriaceae</taxon>
        <taxon>Listeria</taxon>
    </lineage>
</organism>
<protein>
    <submittedName>
        <fullName evidence="2">Exclusion suppressor FxsA</fullName>
    </submittedName>
</protein>
<name>A0ABN0RHF9_9LIST</name>
<feature type="transmembrane region" description="Helical" evidence="1">
    <location>
        <begin position="28"/>
        <end position="46"/>
    </location>
</feature>
<gene>
    <name evidence="2" type="primary">fxsA</name>
    <name evidence="2" type="ORF">MFLO_04005</name>
</gene>
<keyword evidence="1" id="KW-0812">Transmembrane</keyword>
<dbReference type="InterPro" id="IPR007313">
    <property type="entry name" value="FxsA"/>
</dbReference>
<comment type="caution">
    <text evidence="2">The sequence shown here is derived from an EMBL/GenBank/DDBJ whole genome shotgun (WGS) entry which is preliminary data.</text>
</comment>
<sequence>MKNMLVYWSVYGLVELILYVWLFHWIGFWPLFLIQVLSTAFGLFMFRRVGGTLFRNILDGRTVTPYLLDTICFLFLLRCSSRFQEFLQLYLACCYLFRLSENMSNRGFLNGF</sequence>
<feature type="transmembrane region" description="Helical" evidence="1">
    <location>
        <begin position="5"/>
        <end position="22"/>
    </location>
</feature>
<reference evidence="2 3" key="1">
    <citation type="journal article" date="2014" name="Int. J. Syst. Evol. Microbiol.">
        <title>Listeria floridensis sp. nov., Listeria aquatica sp. nov., Listeria cornellensis sp. nov., Listeria riparia sp. nov. and Listeria grandensis sp. nov., from agricultural and natural environments.</title>
        <authorList>
            <person name="den Bakker H.C."/>
            <person name="Warchocki S."/>
            <person name="Wright E.M."/>
            <person name="Allred A.F."/>
            <person name="Ahlstrom C."/>
            <person name="Manuel C.S."/>
            <person name="Stasiewicz M.J."/>
            <person name="Burrell A."/>
            <person name="Roof S."/>
            <person name="Strawn L."/>
            <person name="Fortes E.D."/>
            <person name="Nightingale K.K."/>
            <person name="Kephart D."/>
            <person name="Wiedmann M."/>
        </authorList>
    </citation>
    <scope>NUCLEOTIDE SEQUENCE [LARGE SCALE GENOMIC DNA]</scope>
    <source>
        <strain evidence="2 3">FSL S10-1187</strain>
    </source>
</reference>
<keyword evidence="1" id="KW-1133">Transmembrane helix</keyword>
<keyword evidence="3" id="KW-1185">Reference proteome</keyword>
<evidence type="ECO:0000313" key="3">
    <source>
        <dbReference type="Proteomes" id="UP000019249"/>
    </source>
</evidence>
<dbReference type="Proteomes" id="UP000019249">
    <property type="component" value="Unassembled WGS sequence"/>
</dbReference>
<accession>A0ABN0RHF9</accession>
<keyword evidence="1" id="KW-0472">Membrane</keyword>
<dbReference type="Pfam" id="PF04186">
    <property type="entry name" value="FxsA"/>
    <property type="match status" value="1"/>
</dbReference>
<evidence type="ECO:0000313" key="2">
    <source>
        <dbReference type="EMBL" id="EUJ33271.1"/>
    </source>
</evidence>
<proteinExistence type="predicted"/>